<dbReference type="Proteomes" id="UP000789342">
    <property type="component" value="Unassembled WGS sequence"/>
</dbReference>
<name>A0A9N8VW50_9GLOM</name>
<dbReference type="AlphaFoldDB" id="A0A9N8VW50"/>
<gene>
    <name evidence="8" type="ORF">AMORRO_LOCUS1576</name>
</gene>
<evidence type="ECO:0000313" key="9">
    <source>
        <dbReference type="Proteomes" id="UP000789342"/>
    </source>
</evidence>
<keyword evidence="2 6" id="KW-0812">Transmembrane</keyword>
<comment type="caution">
    <text evidence="8">The sequence shown here is derived from an EMBL/GenBank/DDBJ whole genome shotgun (WGS) entry which is preliminary data.</text>
</comment>
<dbReference type="PROSITE" id="PS51469">
    <property type="entry name" value="SUN"/>
    <property type="match status" value="1"/>
</dbReference>
<dbReference type="Pfam" id="PF07738">
    <property type="entry name" value="Sad1_UNC"/>
    <property type="match status" value="2"/>
</dbReference>
<proteinExistence type="predicted"/>
<dbReference type="PANTHER" id="PTHR12911">
    <property type="entry name" value="SAD1/UNC-84-LIKE PROTEIN-RELATED"/>
    <property type="match status" value="1"/>
</dbReference>
<dbReference type="InterPro" id="IPR045119">
    <property type="entry name" value="SUN1-5"/>
</dbReference>
<feature type="compositionally biased region" description="Polar residues" evidence="5">
    <location>
        <begin position="558"/>
        <end position="568"/>
    </location>
</feature>
<comment type="subcellular location">
    <subcellularLocation>
        <location evidence="1">Membrane</location>
    </subcellularLocation>
</comment>
<sequence>MPARRTPNSSSANAYNTPPSSQPTDNYSSLRSTKNKRSPQRNGASDSDGVGGSSNSPKYTAYLRERSYDDLNDNPFAREEAFLRAMSESSIWASALAPRSSDNSVYSDDGNDINPFISNVNGDNTIGSRGINSPSGTSPSTGSSWSNPFKTLINILLGSLAFLLNIIGSTFFYIYWGIRESLNFILRNLTGNANGPFIETIAGVDRSAPPISPIPIVTATTAVSRNSKLFWPLLILLAALLTLFTLSLFESPLIDEYLPQFRSPIKIQLWPVNNTTYRIETAGESGSDIAKGGKKDDGILFTMDDLKKLIAAEVRNSCTGNGANAPSIGSSSDSLRGLISTEVKSICSHEIKKELSAHRSETPRLMNRKFTKENMLEIIRDEARKIVSKELLVFSQDKLNLPDFALHSGGAKVMSTLTSKTYEVWPDIWYKKVFARVSGQGILRGKPPVTAISPDTHVGQCWPFPGQRGQLAVLLNRRVYVNAVTYDHVSKDVAVEVMSAPKDFEVWGIVDEGANGKGKPTANNELEEGDDGLFLESTEEECGVREDGQYVSDRENNAHGSQNANSKALSDLDPSLENITSGDELKLGSSPLHIFLGAFTYDINGVPVQTFDVPSDILKHNKPIRAIIMKVKSNWGEPSYTCLYRFRVHGEPATNRIINDTEKEL</sequence>
<organism evidence="8 9">
    <name type="scientific">Acaulospora morrowiae</name>
    <dbReference type="NCBI Taxonomy" id="94023"/>
    <lineage>
        <taxon>Eukaryota</taxon>
        <taxon>Fungi</taxon>
        <taxon>Fungi incertae sedis</taxon>
        <taxon>Mucoromycota</taxon>
        <taxon>Glomeromycotina</taxon>
        <taxon>Glomeromycetes</taxon>
        <taxon>Diversisporales</taxon>
        <taxon>Acaulosporaceae</taxon>
        <taxon>Acaulospora</taxon>
    </lineage>
</organism>
<feature type="region of interest" description="Disordered" evidence="5">
    <location>
        <begin position="1"/>
        <end position="58"/>
    </location>
</feature>
<dbReference type="EMBL" id="CAJVPV010000600">
    <property type="protein sequence ID" value="CAG8464809.1"/>
    <property type="molecule type" value="Genomic_DNA"/>
</dbReference>
<dbReference type="PANTHER" id="PTHR12911:SF8">
    <property type="entry name" value="KLAROID PROTEIN-RELATED"/>
    <property type="match status" value="1"/>
</dbReference>
<dbReference type="InterPro" id="IPR012919">
    <property type="entry name" value="SUN_dom"/>
</dbReference>
<feature type="region of interest" description="Disordered" evidence="5">
    <location>
        <begin position="553"/>
        <end position="572"/>
    </location>
</feature>
<accession>A0A9N8VW50</accession>
<feature type="transmembrane region" description="Helical" evidence="6">
    <location>
        <begin position="229"/>
        <end position="249"/>
    </location>
</feature>
<evidence type="ECO:0000256" key="6">
    <source>
        <dbReference type="SAM" id="Phobius"/>
    </source>
</evidence>
<evidence type="ECO:0000256" key="2">
    <source>
        <dbReference type="ARBA" id="ARBA00022692"/>
    </source>
</evidence>
<keyword evidence="9" id="KW-1185">Reference proteome</keyword>
<keyword evidence="4 6" id="KW-0472">Membrane</keyword>
<feature type="transmembrane region" description="Helical" evidence="6">
    <location>
        <begin position="152"/>
        <end position="176"/>
    </location>
</feature>
<evidence type="ECO:0000259" key="7">
    <source>
        <dbReference type="PROSITE" id="PS51469"/>
    </source>
</evidence>
<evidence type="ECO:0000313" key="8">
    <source>
        <dbReference type="EMBL" id="CAG8464809.1"/>
    </source>
</evidence>
<reference evidence="8" key="1">
    <citation type="submission" date="2021-06" db="EMBL/GenBank/DDBJ databases">
        <authorList>
            <person name="Kallberg Y."/>
            <person name="Tangrot J."/>
            <person name="Rosling A."/>
        </authorList>
    </citation>
    <scope>NUCLEOTIDE SEQUENCE</scope>
    <source>
        <strain evidence="8">CL551</strain>
    </source>
</reference>
<feature type="compositionally biased region" description="Low complexity" evidence="5">
    <location>
        <begin position="42"/>
        <end position="56"/>
    </location>
</feature>
<evidence type="ECO:0000256" key="3">
    <source>
        <dbReference type="ARBA" id="ARBA00022989"/>
    </source>
</evidence>
<dbReference type="GO" id="GO:0043495">
    <property type="term" value="F:protein-membrane adaptor activity"/>
    <property type="evidence" value="ECO:0007669"/>
    <property type="project" value="TreeGrafter"/>
</dbReference>
<feature type="domain" description="SUN" evidence="7">
    <location>
        <begin position="410"/>
        <end position="653"/>
    </location>
</feature>
<dbReference type="GO" id="GO:0034993">
    <property type="term" value="C:meiotic nuclear membrane microtubule tethering complex"/>
    <property type="evidence" value="ECO:0007669"/>
    <property type="project" value="TreeGrafter"/>
</dbReference>
<dbReference type="OrthoDB" id="342281at2759"/>
<evidence type="ECO:0000256" key="1">
    <source>
        <dbReference type="ARBA" id="ARBA00004370"/>
    </source>
</evidence>
<evidence type="ECO:0000256" key="4">
    <source>
        <dbReference type="ARBA" id="ARBA00023136"/>
    </source>
</evidence>
<feature type="compositionally biased region" description="Polar residues" evidence="5">
    <location>
        <begin position="1"/>
        <end position="32"/>
    </location>
</feature>
<keyword evidence="3 6" id="KW-1133">Transmembrane helix</keyword>
<dbReference type="Gene3D" id="2.60.120.260">
    <property type="entry name" value="Galactose-binding domain-like"/>
    <property type="match status" value="1"/>
</dbReference>
<evidence type="ECO:0000256" key="5">
    <source>
        <dbReference type="SAM" id="MobiDB-lite"/>
    </source>
</evidence>
<protein>
    <submittedName>
        <fullName evidence="8">692_t:CDS:1</fullName>
    </submittedName>
</protein>